<name>A0A918NQ81_9ACTN</name>
<protein>
    <submittedName>
        <fullName evidence="2">Uncharacterized protein</fullName>
    </submittedName>
</protein>
<dbReference type="RefSeq" id="WP_190039012.1">
    <property type="nucleotide sequence ID" value="NZ_BMWD01000028.1"/>
</dbReference>
<dbReference type="Proteomes" id="UP000645555">
    <property type="component" value="Unassembled WGS sequence"/>
</dbReference>
<dbReference type="EMBL" id="BMWD01000028">
    <property type="protein sequence ID" value="GGX87056.1"/>
    <property type="molecule type" value="Genomic_DNA"/>
</dbReference>
<evidence type="ECO:0000313" key="2">
    <source>
        <dbReference type="EMBL" id="GGX87056.1"/>
    </source>
</evidence>
<reference evidence="2" key="1">
    <citation type="journal article" date="2014" name="Int. J. Syst. Evol. Microbiol.">
        <title>Complete genome sequence of Corynebacterium casei LMG S-19264T (=DSM 44701T), isolated from a smear-ripened cheese.</title>
        <authorList>
            <consortium name="US DOE Joint Genome Institute (JGI-PGF)"/>
            <person name="Walter F."/>
            <person name="Albersmeier A."/>
            <person name="Kalinowski J."/>
            <person name="Ruckert C."/>
        </authorList>
    </citation>
    <scope>NUCLEOTIDE SEQUENCE</scope>
    <source>
        <strain evidence="2">JCM 4956</strain>
    </source>
</reference>
<keyword evidence="3" id="KW-1185">Reference proteome</keyword>
<proteinExistence type="predicted"/>
<evidence type="ECO:0000256" key="1">
    <source>
        <dbReference type="SAM" id="MobiDB-lite"/>
    </source>
</evidence>
<sequence length="77" mass="8215">MEATAQPDGWEPGDLVHDPATGRVGEYRGTAGPYAMLRPVGGGREWPADPGRIRAATADERLTAALKAANDRSERAR</sequence>
<reference evidence="2" key="2">
    <citation type="submission" date="2020-09" db="EMBL/GenBank/DDBJ databases">
        <authorList>
            <person name="Sun Q."/>
            <person name="Ohkuma M."/>
        </authorList>
    </citation>
    <scope>NUCLEOTIDE SEQUENCE</scope>
    <source>
        <strain evidence="2">JCM 4956</strain>
    </source>
</reference>
<accession>A0A918NQ81</accession>
<gene>
    <name evidence="2" type="ORF">GCM10010515_63040</name>
</gene>
<comment type="caution">
    <text evidence="2">The sequence shown here is derived from an EMBL/GenBank/DDBJ whole genome shotgun (WGS) entry which is preliminary data.</text>
</comment>
<evidence type="ECO:0000313" key="3">
    <source>
        <dbReference type="Proteomes" id="UP000645555"/>
    </source>
</evidence>
<feature type="region of interest" description="Disordered" evidence="1">
    <location>
        <begin position="1"/>
        <end position="27"/>
    </location>
</feature>
<organism evidence="2 3">
    <name type="scientific">Streptomyces fructofermentans</name>
    <dbReference type="NCBI Taxonomy" id="152141"/>
    <lineage>
        <taxon>Bacteria</taxon>
        <taxon>Bacillati</taxon>
        <taxon>Actinomycetota</taxon>
        <taxon>Actinomycetes</taxon>
        <taxon>Kitasatosporales</taxon>
        <taxon>Streptomycetaceae</taxon>
        <taxon>Streptomyces</taxon>
    </lineage>
</organism>
<dbReference type="AlphaFoldDB" id="A0A918NQ81"/>